<gene>
    <name evidence="10" type="ORF">SAMN05660350_04836</name>
</gene>
<feature type="compositionally biased region" description="Basic and acidic residues" evidence="8">
    <location>
        <begin position="643"/>
        <end position="652"/>
    </location>
</feature>
<feature type="transmembrane region" description="Helical" evidence="9">
    <location>
        <begin position="249"/>
        <end position="270"/>
    </location>
</feature>
<feature type="transmembrane region" description="Helical" evidence="9">
    <location>
        <begin position="147"/>
        <end position="168"/>
    </location>
</feature>
<evidence type="ECO:0000313" key="11">
    <source>
        <dbReference type="Proteomes" id="UP000184428"/>
    </source>
</evidence>
<keyword evidence="5 9" id="KW-0812">Transmembrane</keyword>
<feature type="compositionally biased region" description="Basic residues" evidence="8">
    <location>
        <begin position="1"/>
        <end position="10"/>
    </location>
</feature>
<dbReference type="PROSITE" id="PS01303">
    <property type="entry name" value="BCCT"/>
    <property type="match status" value="1"/>
</dbReference>
<feature type="transmembrane region" description="Helical" evidence="9">
    <location>
        <begin position="322"/>
        <end position="345"/>
    </location>
</feature>
<sequence>MEQRRSKHGSPSRQPGPSDAVGADPTPVGAAPGGERPVRTADVSVTGTHPAIAEPPPCVADRHWAVDRVLFAVAAVMALGFVVWGFVTPTGLGTVSGSVLGWVTGNLGWLFVLLASTLVIFVIWLAAGKYGRIPLGRDDERPEFRTISWIAMMFSAGMGIGLMFYGVAEPLSHYASPPPLTVEAESSQAIETAMATTLFHWTLHPWAMYAVVGLAIAYGTFRRGRRQLISSVFVPLLGERRAAGPAGRVIDVLAIFATLFGSAASLGLGALQIGSGVEILGWAGNVGNGVLVAIIAILTAAFVASAVSGIERGIQWLSNTNMVLALLLAVFVFLVGPTIFILNLLPDALGSYFSDLGEMAARTEATGGDPMATWLRGWTVFYWAWWISWTPFVGLFIARISRGRTIRQFVTGVLLVPSLVSLLWFAVFGGAGIAAQRDGLDVAGQGTTEGQLFAVLDQYPLATAATVLVMVLVAIFFVSGADAASIVMGSLSQRGTLEPSRWVVVFWGVVMGSVAAIMLLLGEEGAALTGLQNLTIIAALPFALVMTAMAVSLVKDLRRDPLVLRGNYAALAIEQAVVDGITRHGDDFVLVVERTPSPASPDAALERLSPEAGGQPSVSPNGNFVVPEGTGAVPAQSPSRAEVLGRPRDPRD</sequence>
<keyword evidence="6 9" id="KW-1133">Transmembrane helix</keyword>
<evidence type="ECO:0000256" key="1">
    <source>
        <dbReference type="ARBA" id="ARBA00004651"/>
    </source>
</evidence>
<dbReference type="InterPro" id="IPR018093">
    <property type="entry name" value="BCCT_CS"/>
</dbReference>
<keyword evidence="3" id="KW-0813">Transport</keyword>
<feature type="transmembrane region" description="Helical" evidence="9">
    <location>
        <begin position="410"/>
        <end position="435"/>
    </location>
</feature>
<evidence type="ECO:0000256" key="9">
    <source>
        <dbReference type="SAM" id="Phobius"/>
    </source>
</evidence>
<feature type="region of interest" description="Disordered" evidence="8">
    <location>
        <begin position="598"/>
        <end position="652"/>
    </location>
</feature>
<protein>
    <submittedName>
        <fullName evidence="10">Choline/carnitine/betaine transport</fullName>
    </submittedName>
</protein>
<feature type="transmembrane region" description="Helical" evidence="9">
    <location>
        <begin position="107"/>
        <end position="127"/>
    </location>
</feature>
<dbReference type="Pfam" id="PF02028">
    <property type="entry name" value="BCCT"/>
    <property type="match status" value="1"/>
</dbReference>
<dbReference type="GO" id="GO:0022857">
    <property type="term" value="F:transmembrane transporter activity"/>
    <property type="evidence" value="ECO:0007669"/>
    <property type="project" value="InterPro"/>
</dbReference>
<dbReference type="EMBL" id="FRDM01000062">
    <property type="protein sequence ID" value="SHN88846.1"/>
    <property type="molecule type" value="Genomic_DNA"/>
</dbReference>
<feature type="region of interest" description="Disordered" evidence="8">
    <location>
        <begin position="1"/>
        <end position="38"/>
    </location>
</feature>
<feature type="transmembrane region" description="Helical" evidence="9">
    <location>
        <begin position="459"/>
        <end position="481"/>
    </location>
</feature>
<organism evidence="10 11">
    <name type="scientific">Geodermatophilus obscurus</name>
    <dbReference type="NCBI Taxonomy" id="1861"/>
    <lineage>
        <taxon>Bacteria</taxon>
        <taxon>Bacillati</taxon>
        <taxon>Actinomycetota</taxon>
        <taxon>Actinomycetes</taxon>
        <taxon>Geodermatophilales</taxon>
        <taxon>Geodermatophilaceae</taxon>
        <taxon>Geodermatophilus</taxon>
    </lineage>
</organism>
<reference evidence="10 11" key="1">
    <citation type="submission" date="2016-12" db="EMBL/GenBank/DDBJ databases">
        <authorList>
            <person name="Song W.-J."/>
            <person name="Kurnit D.M."/>
        </authorList>
    </citation>
    <scope>NUCLEOTIDE SEQUENCE [LARGE SCALE GENOMIC DNA]</scope>
    <source>
        <strain evidence="10 11">DSM 43162</strain>
    </source>
</reference>
<feature type="transmembrane region" description="Helical" evidence="9">
    <location>
        <begin position="290"/>
        <end position="310"/>
    </location>
</feature>
<feature type="transmembrane region" description="Helical" evidence="9">
    <location>
        <begin position="380"/>
        <end position="398"/>
    </location>
</feature>
<dbReference type="GO" id="GO:0005886">
    <property type="term" value="C:plasma membrane"/>
    <property type="evidence" value="ECO:0007669"/>
    <property type="project" value="UniProtKB-SubCell"/>
</dbReference>
<keyword evidence="7 9" id="KW-0472">Membrane</keyword>
<evidence type="ECO:0000256" key="3">
    <source>
        <dbReference type="ARBA" id="ARBA00022448"/>
    </source>
</evidence>
<feature type="transmembrane region" description="Helical" evidence="9">
    <location>
        <begin position="502"/>
        <end position="522"/>
    </location>
</feature>
<evidence type="ECO:0000313" key="10">
    <source>
        <dbReference type="EMBL" id="SHN88846.1"/>
    </source>
</evidence>
<dbReference type="PANTHER" id="PTHR30047:SF7">
    <property type="entry name" value="HIGH-AFFINITY CHOLINE TRANSPORT PROTEIN"/>
    <property type="match status" value="1"/>
</dbReference>
<evidence type="ECO:0000256" key="4">
    <source>
        <dbReference type="ARBA" id="ARBA00022475"/>
    </source>
</evidence>
<dbReference type="NCBIfam" id="TIGR00842">
    <property type="entry name" value="bcct"/>
    <property type="match status" value="1"/>
</dbReference>
<feature type="transmembrane region" description="Helical" evidence="9">
    <location>
        <begin position="534"/>
        <end position="554"/>
    </location>
</feature>
<dbReference type="AlphaFoldDB" id="A0A1M7V0Z2"/>
<dbReference type="Proteomes" id="UP000184428">
    <property type="component" value="Unassembled WGS sequence"/>
</dbReference>
<evidence type="ECO:0000256" key="7">
    <source>
        <dbReference type="ARBA" id="ARBA00023136"/>
    </source>
</evidence>
<dbReference type="InterPro" id="IPR000060">
    <property type="entry name" value="BCCT_transptr"/>
</dbReference>
<comment type="similarity">
    <text evidence="2">Belongs to the BCCT transporter (TC 2.A.15) family.</text>
</comment>
<evidence type="ECO:0000256" key="8">
    <source>
        <dbReference type="SAM" id="MobiDB-lite"/>
    </source>
</evidence>
<proteinExistence type="inferred from homology"/>
<accession>A0A1M7V0Z2</accession>
<evidence type="ECO:0000256" key="2">
    <source>
        <dbReference type="ARBA" id="ARBA00005658"/>
    </source>
</evidence>
<feature type="transmembrane region" description="Helical" evidence="9">
    <location>
        <begin position="203"/>
        <end position="221"/>
    </location>
</feature>
<name>A0A1M7V0Z2_9ACTN</name>
<evidence type="ECO:0000256" key="5">
    <source>
        <dbReference type="ARBA" id="ARBA00022692"/>
    </source>
</evidence>
<evidence type="ECO:0000256" key="6">
    <source>
        <dbReference type="ARBA" id="ARBA00022989"/>
    </source>
</evidence>
<keyword evidence="4" id="KW-1003">Cell membrane</keyword>
<comment type="subcellular location">
    <subcellularLocation>
        <location evidence="1">Cell membrane</location>
        <topology evidence="1">Multi-pass membrane protein</topology>
    </subcellularLocation>
</comment>
<dbReference type="PANTHER" id="PTHR30047">
    <property type="entry name" value="HIGH-AFFINITY CHOLINE TRANSPORT PROTEIN-RELATED"/>
    <property type="match status" value="1"/>
</dbReference>
<feature type="transmembrane region" description="Helical" evidence="9">
    <location>
        <begin position="69"/>
        <end position="87"/>
    </location>
</feature>